<evidence type="ECO:0000313" key="1">
    <source>
        <dbReference type="EMBL" id="RCR70619.1"/>
    </source>
</evidence>
<sequence>MLPFIANRHKDAVKKLEKWYEKLIIETLFYAFYPELISQSFDRQAQSCLFHPGSAADSNLKITISLSLF</sequence>
<dbReference type="Proteomes" id="UP000253383">
    <property type="component" value="Unassembled WGS sequence"/>
</dbReference>
<accession>A0A368JSH9</accession>
<organism evidence="1 2">
    <name type="scientific">Larkinella punicea</name>
    <dbReference type="NCBI Taxonomy" id="2315727"/>
    <lineage>
        <taxon>Bacteria</taxon>
        <taxon>Pseudomonadati</taxon>
        <taxon>Bacteroidota</taxon>
        <taxon>Cytophagia</taxon>
        <taxon>Cytophagales</taxon>
        <taxon>Spirosomataceae</taxon>
        <taxon>Larkinella</taxon>
    </lineage>
</organism>
<evidence type="ECO:0000313" key="2">
    <source>
        <dbReference type="Proteomes" id="UP000253383"/>
    </source>
</evidence>
<reference evidence="1 2" key="1">
    <citation type="submission" date="2018-07" db="EMBL/GenBank/DDBJ databases">
        <title>Genome analysis of Larkinella rosea.</title>
        <authorList>
            <person name="Zhou Z."/>
            <person name="Wang G."/>
        </authorList>
    </citation>
    <scope>NUCLEOTIDE SEQUENCE [LARGE SCALE GENOMIC DNA]</scope>
    <source>
        <strain evidence="2">zzj9</strain>
    </source>
</reference>
<name>A0A368JSH9_9BACT</name>
<dbReference type="AlphaFoldDB" id="A0A368JSH9"/>
<gene>
    <name evidence="1" type="ORF">DUE52_06650</name>
</gene>
<keyword evidence="2" id="KW-1185">Reference proteome</keyword>
<proteinExistence type="predicted"/>
<comment type="caution">
    <text evidence="1">The sequence shown here is derived from an EMBL/GenBank/DDBJ whole genome shotgun (WGS) entry which is preliminary data.</text>
</comment>
<protein>
    <submittedName>
        <fullName evidence="1">Uncharacterized protein</fullName>
    </submittedName>
</protein>
<dbReference type="EMBL" id="QOWE01000004">
    <property type="protein sequence ID" value="RCR70619.1"/>
    <property type="molecule type" value="Genomic_DNA"/>
</dbReference>